<protein>
    <submittedName>
        <fullName evidence="1">Uncharacterized protein</fullName>
    </submittedName>
</protein>
<reference evidence="1" key="1">
    <citation type="submission" date="2014-11" db="EMBL/GenBank/DDBJ databases">
        <authorList>
            <person name="Amaro Gonzalez C."/>
        </authorList>
    </citation>
    <scope>NUCLEOTIDE SEQUENCE</scope>
</reference>
<accession>A0A0E9RKQ3</accession>
<name>A0A0E9RKQ3_ANGAN</name>
<proteinExistence type="predicted"/>
<reference evidence="1" key="2">
    <citation type="journal article" date="2015" name="Fish Shellfish Immunol.">
        <title>Early steps in the European eel (Anguilla anguilla)-Vibrio vulnificus interaction in the gills: Role of the RtxA13 toxin.</title>
        <authorList>
            <person name="Callol A."/>
            <person name="Pajuelo D."/>
            <person name="Ebbesson L."/>
            <person name="Teles M."/>
            <person name="MacKenzie S."/>
            <person name="Amaro C."/>
        </authorList>
    </citation>
    <scope>NUCLEOTIDE SEQUENCE</scope>
</reference>
<dbReference type="EMBL" id="GBXM01079205">
    <property type="protein sequence ID" value="JAH29372.1"/>
    <property type="molecule type" value="Transcribed_RNA"/>
</dbReference>
<sequence>MCYINIFLLIENRKNGRYLFKNCCQTGESYIS</sequence>
<evidence type="ECO:0000313" key="1">
    <source>
        <dbReference type="EMBL" id="JAH29372.1"/>
    </source>
</evidence>
<dbReference type="AlphaFoldDB" id="A0A0E9RKQ3"/>
<organism evidence="1">
    <name type="scientific">Anguilla anguilla</name>
    <name type="common">European freshwater eel</name>
    <name type="synonym">Muraena anguilla</name>
    <dbReference type="NCBI Taxonomy" id="7936"/>
    <lineage>
        <taxon>Eukaryota</taxon>
        <taxon>Metazoa</taxon>
        <taxon>Chordata</taxon>
        <taxon>Craniata</taxon>
        <taxon>Vertebrata</taxon>
        <taxon>Euteleostomi</taxon>
        <taxon>Actinopterygii</taxon>
        <taxon>Neopterygii</taxon>
        <taxon>Teleostei</taxon>
        <taxon>Anguilliformes</taxon>
        <taxon>Anguillidae</taxon>
        <taxon>Anguilla</taxon>
    </lineage>
</organism>